<protein>
    <submittedName>
        <fullName evidence="2">Uncharacterized protein</fullName>
    </submittedName>
</protein>
<keyword evidence="1" id="KW-0812">Transmembrane</keyword>
<gene>
    <name evidence="2" type="ORF">COCON_G00191890</name>
</gene>
<feature type="transmembrane region" description="Helical" evidence="1">
    <location>
        <begin position="36"/>
        <end position="60"/>
    </location>
</feature>
<keyword evidence="3" id="KW-1185">Reference proteome</keyword>
<dbReference type="EMBL" id="JAFJMO010000014">
    <property type="protein sequence ID" value="KAJ8257037.1"/>
    <property type="molecule type" value="Genomic_DNA"/>
</dbReference>
<name>A0A9Q1D3Y8_CONCO</name>
<evidence type="ECO:0000313" key="3">
    <source>
        <dbReference type="Proteomes" id="UP001152803"/>
    </source>
</evidence>
<evidence type="ECO:0000256" key="1">
    <source>
        <dbReference type="SAM" id="Phobius"/>
    </source>
</evidence>
<keyword evidence="1" id="KW-1133">Transmembrane helix</keyword>
<evidence type="ECO:0000313" key="2">
    <source>
        <dbReference type="EMBL" id="KAJ8257037.1"/>
    </source>
</evidence>
<comment type="caution">
    <text evidence="2">The sequence shown here is derived from an EMBL/GenBank/DDBJ whole genome shotgun (WGS) entry which is preliminary data.</text>
</comment>
<accession>A0A9Q1D3Y8</accession>
<keyword evidence="1" id="KW-0472">Membrane</keyword>
<reference evidence="2" key="1">
    <citation type="journal article" date="2023" name="Science">
        <title>Genome structures resolve the early diversification of teleost fishes.</title>
        <authorList>
            <person name="Parey E."/>
            <person name="Louis A."/>
            <person name="Montfort J."/>
            <person name="Bouchez O."/>
            <person name="Roques C."/>
            <person name="Iampietro C."/>
            <person name="Lluch J."/>
            <person name="Castinel A."/>
            <person name="Donnadieu C."/>
            <person name="Desvignes T."/>
            <person name="Floi Bucao C."/>
            <person name="Jouanno E."/>
            <person name="Wen M."/>
            <person name="Mejri S."/>
            <person name="Dirks R."/>
            <person name="Jansen H."/>
            <person name="Henkel C."/>
            <person name="Chen W.J."/>
            <person name="Zahm M."/>
            <person name="Cabau C."/>
            <person name="Klopp C."/>
            <person name="Thompson A.W."/>
            <person name="Robinson-Rechavi M."/>
            <person name="Braasch I."/>
            <person name="Lecointre G."/>
            <person name="Bobe J."/>
            <person name="Postlethwait J.H."/>
            <person name="Berthelot C."/>
            <person name="Roest Crollius H."/>
            <person name="Guiguen Y."/>
        </authorList>
    </citation>
    <scope>NUCLEOTIDE SEQUENCE</scope>
    <source>
        <strain evidence="2">Concon-B</strain>
    </source>
</reference>
<dbReference type="AlphaFoldDB" id="A0A9Q1D3Y8"/>
<dbReference type="Proteomes" id="UP001152803">
    <property type="component" value="Unassembled WGS sequence"/>
</dbReference>
<organism evidence="2 3">
    <name type="scientific">Conger conger</name>
    <name type="common">Conger eel</name>
    <name type="synonym">Muraena conger</name>
    <dbReference type="NCBI Taxonomy" id="82655"/>
    <lineage>
        <taxon>Eukaryota</taxon>
        <taxon>Metazoa</taxon>
        <taxon>Chordata</taxon>
        <taxon>Craniata</taxon>
        <taxon>Vertebrata</taxon>
        <taxon>Euteleostomi</taxon>
        <taxon>Actinopterygii</taxon>
        <taxon>Neopterygii</taxon>
        <taxon>Teleostei</taxon>
        <taxon>Anguilliformes</taxon>
        <taxon>Congridae</taxon>
        <taxon>Conger</taxon>
    </lineage>
</organism>
<sequence length="80" mass="8504">MFWKVMWRNGGIKPVTGDARGWGNRWGNGEGLESRAAIFTSLGAAGLSASFGAMLLMVAARFHDNEVSTIIDSVSSARSA</sequence>
<proteinExistence type="predicted"/>